<proteinExistence type="predicted"/>
<dbReference type="Gene3D" id="6.10.140.1740">
    <property type="match status" value="1"/>
</dbReference>
<feature type="domain" description="Inhibitor of growth protein N-terminal histone-binding" evidence="2">
    <location>
        <begin position="35"/>
        <end position="155"/>
    </location>
</feature>
<protein>
    <recommendedName>
        <fullName evidence="2">Inhibitor of growth protein N-terminal histone-binding domain-containing protein</fullName>
    </recommendedName>
</protein>
<dbReference type="SMART" id="SM01408">
    <property type="entry name" value="ING"/>
    <property type="match status" value="1"/>
</dbReference>
<organism evidence="3">
    <name type="scientific">Chloropicon laureae</name>
    <dbReference type="NCBI Taxonomy" id="464258"/>
    <lineage>
        <taxon>Eukaryota</taxon>
        <taxon>Viridiplantae</taxon>
        <taxon>Chlorophyta</taxon>
        <taxon>Chloropicophyceae</taxon>
        <taxon>Chloropicales</taxon>
        <taxon>Chloropicaceae</taxon>
        <taxon>Chloropicon</taxon>
    </lineage>
</organism>
<dbReference type="InterPro" id="IPR028651">
    <property type="entry name" value="ING_fam"/>
</dbReference>
<accession>A0A7S3E272</accession>
<feature type="compositionally biased region" description="Basic and acidic residues" evidence="1">
    <location>
        <begin position="1"/>
        <end position="26"/>
    </location>
</feature>
<feature type="region of interest" description="Disordered" evidence="1">
    <location>
        <begin position="274"/>
        <end position="297"/>
    </location>
</feature>
<reference evidence="3" key="1">
    <citation type="submission" date="2021-01" db="EMBL/GenBank/DDBJ databases">
        <authorList>
            <person name="Corre E."/>
            <person name="Pelletier E."/>
            <person name="Niang G."/>
            <person name="Scheremetjew M."/>
            <person name="Finn R."/>
            <person name="Kale V."/>
            <person name="Holt S."/>
            <person name="Cochrane G."/>
            <person name="Meng A."/>
            <person name="Brown T."/>
            <person name="Cohen L."/>
        </authorList>
    </citation>
    <scope>NUCLEOTIDE SEQUENCE</scope>
    <source>
        <strain evidence="3">RCC856</strain>
    </source>
</reference>
<dbReference type="EMBL" id="HBHU01003414">
    <property type="protein sequence ID" value="CAE0014641.1"/>
    <property type="molecule type" value="Transcribed_RNA"/>
</dbReference>
<dbReference type="Pfam" id="PF12998">
    <property type="entry name" value="ING"/>
    <property type="match status" value="1"/>
</dbReference>
<evidence type="ECO:0000313" key="3">
    <source>
        <dbReference type="EMBL" id="CAE0014641.1"/>
    </source>
</evidence>
<dbReference type="AlphaFoldDB" id="A0A7S3E272"/>
<feature type="compositionally biased region" description="Gly residues" evidence="1">
    <location>
        <begin position="93"/>
        <end position="104"/>
    </location>
</feature>
<sequence>MTAMKEDAVRGTRQQAKEEEERRKAAEAPLWTTPQLSVFIKEVETLGESLATNLSRIREIDEEVHARKEALVGKSRSLLVEEAQQQQQQAGGEASGAGDNGGGSSKEELLAKQESISREFQELISRSEDKIHIAGQTYDLTDLHTCRLDKALKSLEEELRAKRRTAALYDPQFAPAEPVASSSHLGLAHAQGGGGRGRQAKRGLDGKLKGSSKKHQGMALQNPAGAGLGSSLVQQPFLVPVPDMQIDPSEPRYCYCRWVPPTSELQHSLPSSFLSSRLTRSRTSRRRSPERARKMSKTRARILAGNFFGSEY</sequence>
<gene>
    <name evidence="3" type="ORF">CLAU1311_LOCUS2219</name>
</gene>
<dbReference type="InterPro" id="IPR024610">
    <property type="entry name" value="ING_N_histone-binding"/>
</dbReference>
<dbReference type="PANTHER" id="PTHR10333">
    <property type="entry name" value="INHIBITOR OF GROWTH PROTEIN"/>
    <property type="match status" value="1"/>
</dbReference>
<evidence type="ECO:0000256" key="1">
    <source>
        <dbReference type="SAM" id="MobiDB-lite"/>
    </source>
</evidence>
<evidence type="ECO:0000259" key="2">
    <source>
        <dbReference type="SMART" id="SM01408"/>
    </source>
</evidence>
<feature type="compositionally biased region" description="Low complexity" evidence="1">
    <location>
        <begin position="81"/>
        <end position="92"/>
    </location>
</feature>
<feature type="region of interest" description="Disordered" evidence="1">
    <location>
        <begin position="81"/>
        <end position="109"/>
    </location>
</feature>
<name>A0A7S3E272_9CHLO</name>
<feature type="region of interest" description="Disordered" evidence="1">
    <location>
        <begin position="1"/>
        <end position="28"/>
    </location>
</feature>
<feature type="region of interest" description="Disordered" evidence="1">
    <location>
        <begin position="186"/>
        <end position="226"/>
    </location>
</feature>